<keyword evidence="2" id="KW-1185">Reference proteome</keyword>
<accession>A0A9K3DCE9</accession>
<name>A0A9K3DCE9_9EUKA</name>
<protein>
    <submittedName>
        <fullName evidence="1">Uncharacterized protein</fullName>
    </submittedName>
</protein>
<gene>
    <name evidence="1" type="ORF">KIPB_016978</name>
</gene>
<evidence type="ECO:0000313" key="2">
    <source>
        <dbReference type="Proteomes" id="UP000265618"/>
    </source>
</evidence>
<feature type="non-terminal residue" evidence="1">
    <location>
        <position position="1"/>
    </location>
</feature>
<feature type="non-terminal residue" evidence="1">
    <location>
        <position position="59"/>
    </location>
</feature>
<evidence type="ECO:0000313" key="1">
    <source>
        <dbReference type="EMBL" id="GIQ92911.1"/>
    </source>
</evidence>
<dbReference type="AlphaFoldDB" id="A0A9K3DCE9"/>
<dbReference type="EMBL" id="BDIP01010904">
    <property type="protein sequence ID" value="GIQ92911.1"/>
    <property type="molecule type" value="Genomic_DNA"/>
</dbReference>
<proteinExistence type="predicted"/>
<dbReference type="Proteomes" id="UP000265618">
    <property type="component" value="Unassembled WGS sequence"/>
</dbReference>
<organism evidence="1 2">
    <name type="scientific">Kipferlia bialata</name>
    <dbReference type="NCBI Taxonomy" id="797122"/>
    <lineage>
        <taxon>Eukaryota</taxon>
        <taxon>Metamonada</taxon>
        <taxon>Carpediemonas-like organisms</taxon>
        <taxon>Kipferlia</taxon>
    </lineage>
</organism>
<comment type="caution">
    <text evidence="1">The sequence shown here is derived from an EMBL/GenBank/DDBJ whole genome shotgun (WGS) entry which is preliminary data.</text>
</comment>
<reference evidence="1 2" key="1">
    <citation type="journal article" date="2018" name="PLoS ONE">
        <title>The draft genome of Kipferlia bialata reveals reductive genome evolution in fornicate parasites.</title>
        <authorList>
            <person name="Tanifuji G."/>
            <person name="Takabayashi S."/>
            <person name="Kume K."/>
            <person name="Takagi M."/>
            <person name="Nakayama T."/>
            <person name="Kamikawa R."/>
            <person name="Inagaki Y."/>
            <person name="Hashimoto T."/>
        </authorList>
    </citation>
    <scope>NUCLEOTIDE SEQUENCE [LARGE SCALE GENOMIC DNA]</scope>
    <source>
        <strain evidence="1">NY0173</strain>
    </source>
</reference>
<sequence length="59" mass="6639">SGVFTASSSSALLRSFIVHGPPRRQLGFLCQEARTHRNTFVRTRLVELLMVYLDAHPPT</sequence>